<comment type="caution">
    <text evidence="1">The sequence shown here is derived from an EMBL/GenBank/DDBJ whole genome shotgun (WGS) entry which is preliminary data.</text>
</comment>
<protein>
    <submittedName>
        <fullName evidence="1">Uncharacterized protein</fullName>
    </submittedName>
</protein>
<dbReference type="Proteomes" id="UP001242045">
    <property type="component" value="Unassembled WGS sequence"/>
</dbReference>
<evidence type="ECO:0000313" key="1">
    <source>
        <dbReference type="EMBL" id="MDP9892204.1"/>
    </source>
</evidence>
<sequence>MSPLDALRPFGAFESSHIDMSAAALYRPWLPPGAKNGTHCEMRVARWREAAHFTARASTRATEKRMNIPRSATIVRLTLAATLTAAALSGCYVVPIAQPAPAAPPSQAYAVAPGPIAQSFSARLYPSNAEAARYGTVAGTVTNDMNGRGHFNAQIGGEQFQGEATRVAGSRGAGVANASGNRGGNLSCQYKMNSATLGSGQCVLNSGPAFTMHIGG</sequence>
<dbReference type="RefSeq" id="WP_307684216.1">
    <property type="nucleotide sequence ID" value="NZ_JAUSRD010000002.1"/>
</dbReference>
<name>A0AAW8CWG0_9BURK</name>
<proteinExistence type="predicted"/>
<dbReference type="AlphaFoldDB" id="A0AAW8CWG0"/>
<organism evidence="1 2">
    <name type="scientific">Variovorax boronicumulans</name>
    <dbReference type="NCBI Taxonomy" id="436515"/>
    <lineage>
        <taxon>Bacteria</taxon>
        <taxon>Pseudomonadati</taxon>
        <taxon>Pseudomonadota</taxon>
        <taxon>Betaproteobacteria</taxon>
        <taxon>Burkholderiales</taxon>
        <taxon>Comamonadaceae</taxon>
        <taxon>Variovorax</taxon>
    </lineage>
</organism>
<dbReference type="EMBL" id="JAUSRD010000002">
    <property type="protein sequence ID" value="MDP9892204.1"/>
    <property type="molecule type" value="Genomic_DNA"/>
</dbReference>
<accession>A0AAW8CWG0</accession>
<evidence type="ECO:0000313" key="2">
    <source>
        <dbReference type="Proteomes" id="UP001242045"/>
    </source>
</evidence>
<reference evidence="1" key="1">
    <citation type="submission" date="2023-07" db="EMBL/GenBank/DDBJ databases">
        <title>Sorghum-associated microbial communities from plants grown in Nebraska, USA.</title>
        <authorList>
            <person name="Schachtman D."/>
        </authorList>
    </citation>
    <scope>NUCLEOTIDE SEQUENCE</scope>
    <source>
        <strain evidence="1">DS3754</strain>
    </source>
</reference>
<gene>
    <name evidence="1" type="ORF">J2W31_001307</name>
</gene>